<dbReference type="SMART" id="SM00387">
    <property type="entry name" value="HATPase_c"/>
    <property type="match status" value="1"/>
</dbReference>
<dbReference type="GO" id="GO:0005886">
    <property type="term" value="C:plasma membrane"/>
    <property type="evidence" value="ECO:0007669"/>
    <property type="project" value="TreeGrafter"/>
</dbReference>
<dbReference type="FunFam" id="3.30.565.10:FF:000006">
    <property type="entry name" value="Sensor histidine kinase WalK"/>
    <property type="match status" value="1"/>
</dbReference>
<dbReference type="Gene3D" id="6.10.340.10">
    <property type="match status" value="1"/>
</dbReference>
<dbReference type="InterPro" id="IPR003594">
    <property type="entry name" value="HATPase_dom"/>
</dbReference>
<dbReference type="InterPro" id="IPR003660">
    <property type="entry name" value="HAMP_dom"/>
</dbReference>
<feature type="domain" description="Histidine kinase" evidence="12">
    <location>
        <begin position="246"/>
        <end position="463"/>
    </location>
</feature>
<dbReference type="CDD" id="cd06225">
    <property type="entry name" value="HAMP"/>
    <property type="match status" value="1"/>
</dbReference>
<dbReference type="CDD" id="cd00082">
    <property type="entry name" value="HisKA"/>
    <property type="match status" value="1"/>
</dbReference>
<evidence type="ECO:0000259" key="12">
    <source>
        <dbReference type="PROSITE" id="PS50109"/>
    </source>
</evidence>
<dbReference type="SUPFAM" id="SSF55874">
    <property type="entry name" value="ATPase domain of HSP90 chaperone/DNA topoisomerase II/histidine kinase"/>
    <property type="match status" value="1"/>
</dbReference>
<dbReference type="Gene3D" id="3.30.565.10">
    <property type="entry name" value="Histidine kinase-like ATPase, C-terminal domain"/>
    <property type="match status" value="1"/>
</dbReference>
<gene>
    <name evidence="14" type="ORF">D0Y96_00870</name>
</gene>
<keyword evidence="15" id="KW-1185">Reference proteome</keyword>
<proteinExistence type="predicted"/>
<dbReference type="GO" id="GO:0000155">
    <property type="term" value="F:phosphorelay sensor kinase activity"/>
    <property type="evidence" value="ECO:0007669"/>
    <property type="project" value="InterPro"/>
</dbReference>
<accession>A0A372IUQ4</accession>
<evidence type="ECO:0000256" key="10">
    <source>
        <dbReference type="ARBA" id="ARBA00023136"/>
    </source>
</evidence>
<organism evidence="14 15">
    <name type="scientific">Paracidobacterium acidisoli</name>
    <dbReference type="NCBI Taxonomy" id="2303751"/>
    <lineage>
        <taxon>Bacteria</taxon>
        <taxon>Pseudomonadati</taxon>
        <taxon>Acidobacteriota</taxon>
        <taxon>Terriglobia</taxon>
        <taxon>Terriglobales</taxon>
        <taxon>Acidobacteriaceae</taxon>
        <taxon>Paracidobacterium</taxon>
    </lineage>
</organism>
<dbReference type="CDD" id="cd00075">
    <property type="entry name" value="HATPase"/>
    <property type="match status" value="1"/>
</dbReference>
<dbReference type="InterPro" id="IPR005467">
    <property type="entry name" value="His_kinase_dom"/>
</dbReference>
<dbReference type="Proteomes" id="UP000264702">
    <property type="component" value="Unassembled WGS sequence"/>
</dbReference>
<evidence type="ECO:0000256" key="5">
    <source>
        <dbReference type="ARBA" id="ARBA00022679"/>
    </source>
</evidence>
<dbReference type="OrthoDB" id="9796330at2"/>
<evidence type="ECO:0000256" key="6">
    <source>
        <dbReference type="ARBA" id="ARBA00022692"/>
    </source>
</evidence>
<keyword evidence="7" id="KW-0418">Kinase</keyword>
<dbReference type="PRINTS" id="PR00344">
    <property type="entry name" value="BCTRLSENSOR"/>
</dbReference>
<dbReference type="Pfam" id="PF02518">
    <property type="entry name" value="HATPase_c"/>
    <property type="match status" value="1"/>
</dbReference>
<evidence type="ECO:0000256" key="8">
    <source>
        <dbReference type="ARBA" id="ARBA00022989"/>
    </source>
</evidence>
<dbReference type="SUPFAM" id="SSF47384">
    <property type="entry name" value="Homodimeric domain of signal transducing histidine kinase"/>
    <property type="match status" value="1"/>
</dbReference>
<dbReference type="InterPro" id="IPR003661">
    <property type="entry name" value="HisK_dim/P_dom"/>
</dbReference>
<keyword evidence="8 11" id="KW-1133">Transmembrane helix</keyword>
<feature type="transmembrane region" description="Helical" evidence="11">
    <location>
        <begin position="12"/>
        <end position="33"/>
    </location>
</feature>
<evidence type="ECO:0000256" key="11">
    <source>
        <dbReference type="SAM" id="Phobius"/>
    </source>
</evidence>
<dbReference type="PROSITE" id="PS50885">
    <property type="entry name" value="HAMP"/>
    <property type="match status" value="1"/>
</dbReference>
<evidence type="ECO:0000256" key="1">
    <source>
        <dbReference type="ARBA" id="ARBA00000085"/>
    </source>
</evidence>
<dbReference type="SUPFAM" id="SSF158472">
    <property type="entry name" value="HAMP domain-like"/>
    <property type="match status" value="1"/>
</dbReference>
<keyword evidence="5" id="KW-0808">Transferase</keyword>
<dbReference type="RefSeq" id="WP_117297320.1">
    <property type="nucleotide sequence ID" value="NZ_QVQT02000001.1"/>
</dbReference>
<keyword evidence="4" id="KW-0597">Phosphoprotein</keyword>
<keyword evidence="6 11" id="KW-0812">Transmembrane</keyword>
<evidence type="ECO:0000259" key="13">
    <source>
        <dbReference type="PROSITE" id="PS50885"/>
    </source>
</evidence>
<dbReference type="EMBL" id="QVQT01000001">
    <property type="protein sequence ID" value="RFU18163.1"/>
    <property type="molecule type" value="Genomic_DNA"/>
</dbReference>
<dbReference type="SMART" id="SM00388">
    <property type="entry name" value="HisKA"/>
    <property type="match status" value="1"/>
</dbReference>
<keyword evidence="9" id="KW-0902">Two-component regulatory system</keyword>
<dbReference type="PANTHER" id="PTHR45436:SF5">
    <property type="entry name" value="SENSOR HISTIDINE KINASE TRCS"/>
    <property type="match status" value="1"/>
</dbReference>
<comment type="catalytic activity">
    <reaction evidence="1">
        <text>ATP + protein L-histidine = ADP + protein N-phospho-L-histidine.</text>
        <dbReference type="EC" id="2.7.13.3"/>
    </reaction>
</comment>
<evidence type="ECO:0000313" key="15">
    <source>
        <dbReference type="Proteomes" id="UP000264702"/>
    </source>
</evidence>
<comment type="caution">
    <text evidence="14">The sequence shown here is derived from an EMBL/GenBank/DDBJ whole genome shotgun (WGS) entry which is preliminary data.</text>
</comment>
<evidence type="ECO:0000256" key="9">
    <source>
        <dbReference type="ARBA" id="ARBA00023012"/>
    </source>
</evidence>
<dbReference type="Pfam" id="PF00512">
    <property type="entry name" value="HisKA"/>
    <property type="match status" value="1"/>
</dbReference>
<name>A0A372IUQ4_9BACT</name>
<dbReference type="Pfam" id="PF00672">
    <property type="entry name" value="HAMP"/>
    <property type="match status" value="1"/>
</dbReference>
<dbReference type="EC" id="2.7.13.3" evidence="3"/>
<dbReference type="InterPro" id="IPR004358">
    <property type="entry name" value="Sig_transdc_His_kin-like_C"/>
</dbReference>
<evidence type="ECO:0000256" key="7">
    <source>
        <dbReference type="ARBA" id="ARBA00022777"/>
    </source>
</evidence>
<dbReference type="SMART" id="SM00304">
    <property type="entry name" value="HAMP"/>
    <property type="match status" value="1"/>
</dbReference>
<dbReference type="AlphaFoldDB" id="A0A372IUQ4"/>
<evidence type="ECO:0000313" key="14">
    <source>
        <dbReference type="EMBL" id="RFU18163.1"/>
    </source>
</evidence>
<evidence type="ECO:0000256" key="4">
    <source>
        <dbReference type="ARBA" id="ARBA00022553"/>
    </source>
</evidence>
<dbReference type="InterPro" id="IPR036097">
    <property type="entry name" value="HisK_dim/P_sf"/>
</dbReference>
<dbReference type="PANTHER" id="PTHR45436">
    <property type="entry name" value="SENSOR HISTIDINE KINASE YKOH"/>
    <property type="match status" value="1"/>
</dbReference>
<dbReference type="InterPro" id="IPR050428">
    <property type="entry name" value="TCS_sensor_his_kinase"/>
</dbReference>
<keyword evidence="10 11" id="KW-0472">Membrane</keyword>
<sequence>MRVNRASISLRLTFWFGCIFFSGWVLFGAAMWFNLKSTLTGERYTTLSRRLDRLQNLLQATQKEVPADKVQDYTDFAHATGNGLAEVFRADGSRAYPSPSPAAADFPWPAVPAKPGEQFVHAQAEDQPYWVLVRPFTLGTEQLYLFVAAPEAGNLIVLEQFWKGLLASAPLLLLISSVGGYWLSRRALKPVDRITATARSISIRNLSERVPEVKTGDELQRLVETCNAMLARLESAVNQIRQFTADASHELRGPLSFVRTVAEVALRNPHADQQSRQSFEEIVAEMAKAAVLLEEMLTLARADAGSSDAVLEQQNLAEVIQAACEIARPIAIERSLTLSVAVEEEKPVIVLGDFSALRRLLWILLDNALKFTQPHGEIEVALHTTGERATVVVRDNGAGIPEEALPHIFDRFYRADPSRSQVEGTGLGLAIARWIADLHHADLTIASQVQKGTVVRLALPVYAGKSTVA</sequence>
<dbReference type="InterPro" id="IPR036890">
    <property type="entry name" value="HATPase_C_sf"/>
</dbReference>
<evidence type="ECO:0000256" key="2">
    <source>
        <dbReference type="ARBA" id="ARBA00004370"/>
    </source>
</evidence>
<protein>
    <recommendedName>
        <fullName evidence="3">histidine kinase</fullName>
        <ecNumber evidence="3">2.7.13.3</ecNumber>
    </recommendedName>
</protein>
<dbReference type="PROSITE" id="PS50109">
    <property type="entry name" value="HIS_KIN"/>
    <property type="match status" value="1"/>
</dbReference>
<comment type="subcellular location">
    <subcellularLocation>
        <location evidence="2">Membrane</location>
    </subcellularLocation>
</comment>
<dbReference type="Gene3D" id="1.10.287.130">
    <property type="match status" value="1"/>
</dbReference>
<reference evidence="14 15" key="1">
    <citation type="submission" date="2018-08" db="EMBL/GenBank/DDBJ databases">
        <title>Acidipila sp. 4G-K13, an acidobacterium isolated from forest soil.</title>
        <authorList>
            <person name="Gao Z.-H."/>
            <person name="Qiu L.-H."/>
        </authorList>
    </citation>
    <scope>NUCLEOTIDE SEQUENCE [LARGE SCALE GENOMIC DNA]</scope>
    <source>
        <strain evidence="14 15">4G-K13</strain>
    </source>
</reference>
<feature type="domain" description="HAMP" evidence="13">
    <location>
        <begin position="185"/>
        <end position="238"/>
    </location>
</feature>
<evidence type="ECO:0000256" key="3">
    <source>
        <dbReference type="ARBA" id="ARBA00012438"/>
    </source>
</evidence>